<organism evidence="1 2">
    <name type="scientific">Agromyces humatus</name>
    <dbReference type="NCBI Taxonomy" id="279573"/>
    <lineage>
        <taxon>Bacteria</taxon>
        <taxon>Bacillati</taxon>
        <taxon>Actinomycetota</taxon>
        <taxon>Actinomycetes</taxon>
        <taxon>Micrococcales</taxon>
        <taxon>Microbacteriaceae</taxon>
        <taxon>Agromyces</taxon>
    </lineage>
</organism>
<reference evidence="1 2" key="1">
    <citation type="journal article" date="2019" name="Int. J. Syst. Evol. Microbiol.">
        <title>The Global Catalogue of Microorganisms (GCM) 10K type strain sequencing project: providing services to taxonomists for standard genome sequencing and annotation.</title>
        <authorList>
            <consortium name="The Broad Institute Genomics Platform"/>
            <consortium name="The Broad Institute Genome Sequencing Center for Infectious Disease"/>
            <person name="Wu L."/>
            <person name="Ma J."/>
        </authorList>
    </citation>
    <scope>NUCLEOTIDE SEQUENCE [LARGE SCALE GENOMIC DNA]</scope>
    <source>
        <strain evidence="1 2">JCM 14319</strain>
    </source>
</reference>
<accession>A0ABN2KJ35</accession>
<protein>
    <submittedName>
        <fullName evidence="1">Uncharacterized protein</fullName>
    </submittedName>
</protein>
<proteinExistence type="predicted"/>
<evidence type="ECO:0000313" key="1">
    <source>
        <dbReference type="EMBL" id="GAA1757534.1"/>
    </source>
</evidence>
<sequence length="95" mass="9930">MRAAGLVRVAARATAVGDVGMTRSLLRRDVERMFRGGATGDEFGANIAIAPELPPNSATRTPTPPGLSGSYSIAIIWRAIMRPARLAPIVDACGP</sequence>
<dbReference type="Proteomes" id="UP001500506">
    <property type="component" value="Unassembled WGS sequence"/>
</dbReference>
<evidence type="ECO:0000313" key="2">
    <source>
        <dbReference type="Proteomes" id="UP001500506"/>
    </source>
</evidence>
<name>A0ABN2KJ35_9MICO</name>
<keyword evidence="2" id="KW-1185">Reference proteome</keyword>
<comment type="caution">
    <text evidence="1">The sequence shown here is derived from an EMBL/GenBank/DDBJ whole genome shotgun (WGS) entry which is preliminary data.</text>
</comment>
<dbReference type="EMBL" id="BAAANH010000003">
    <property type="protein sequence ID" value="GAA1757534.1"/>
    <property type="molecule type" value="Genomic_DNA"/>
</dbReference>
<gene>
    <name evidence="1" type="ORF">GCM10009747_15200</name>
</gene>